<keyword evidence="2" id="KW-1185">Reference proteome</keyword>
<evidence type="ECO:0000313" key="1">
    <source>
        <dbReference type="EMBL" id="BAU29018.1"/>
    </source>
</evidence>
<sequence length="43" mass="4818">MSIKAIIISIIISVITSVAGSAIWSLASEYEYEVTFHMEKEKK</sequence>
<reference evidence="1 2" key="1">
    <citation type="submission" date="2015-12" db="EMBL/GenBank/DDBJ databases">
        <title>Genome sequence of Aneurinibacillus soli.</title>
        <authorList>
            <person name="Lee J.S."/>
            <person name="Lee K.C."/>
            <person name="Kim K.K."/>
            <person name="Lee B.W."/>
        </authorList>
    </citation>
    <scope>NUCLEOTIDE SEQUENCE [LARGE SCALE GENOMIC DNA]</scope>
    <source>
        <strain evidence="1 2">CB4</strain>
    </source>
</reference>
<dbReference type="KEGG" id="asoc:CB4_03196"/>
<dbReference type="AlphaFoldDB" id="A0A0U5AZ27"/>
<dbReference type="EMBL" id="AP017312">
    <property type="protein sequence ID" value="BAU29018.1"/>
    <property type="molecule type" value="Genomic_DNA"/>
</dbReference>
<protein>
    <submittedName>
        <fullName evidence="1">Uncharacterized protein</fullName>
    </submittedName>
</protein>
<accession>A0A0U5AZ27</accession>
<evidence type="ECO:0000313" key="2">
    <source>
        <dbReference type="Proteomes" id="UP000217696"/>
    </source>
</evidence>
<gene>
    <name evidence="1" type="ORF">CB4_03196</name>
</gene>
<organism evidence="1 2">
    <name type="scientific">Aneurinibacillus soli</name>
    <dbReference type="NCBI Taxonomy" id="1500254"/>
    <lineage>
        <taxon>Bacteria</taxon>
        <taxon>Bacillati</taxon>
        <taxon>Bacillota</taxon>
        <taxon>Bacilli</taxon>
        <taxon>Bacillales</taxon>
        <taxon>Paenibacillaceae</taxon>
        <taxon>Aneurinibacillus group</taxon>
        <taxon>Aneurinibacillus</taxon>
    </lineage>
</organism>
<dbReference type="RefSeq" id="WP_258365611.1">
    <property type="nucleotide sequence ID" value="NZ_AP017312.1"/>
</dbReference>
<dbReference type="Proteomes" id="UP000217696">
    <property type="component" value="Chromosome"/>
</dbReference>
<name>A0A0U5AZ27_9BACL</name>
<proteinExistence type="predicted"/>